<evidence type="ECO:0000256" key="1">
    <source>
        <dbReference type="SAM" id="MobiDB-lite"/>
    </source>
</evidence>
<name>A0A067G1M1_CITSI</name>
<dbReference type="Proteomes" id="UP000027120">
    <property type="component" value="Unassembled WGS sequence"/>
</dbReference>
<dbReference type="EMBL" id="KK784887">
    <property type="protein sequence ID" value="KDO72255.1"/>
    <property type="molecule type" value="Genomic_DNA"/>
</dbReference>
<evidence type="ECO:0000313" key="3">
    <source>
        <dbReference type="Proteomes" id="UP000027120"/>
    </source>
</evidence>
<reference evidence="2 3" key="1">
    <citation type="submission" date="2014-04" db="EMBL/GenBank/DDBJ databases">
        <authorList>
            <consortium name="International Citrus Genome Consortium"/>
            <person name="Gmitter F."/>
            <person name="Chen C."/>
            <person name="Farmerie W."/>
            <person name="Harkins T."/>
            <person name="Desany B."/>
            <person name="Mohiuddin M."/>
            <person name="Kodira C."/>
            <person name="Borodovsky M."/>
            <person name="Lomsadze A."/>
            <person name="Burns P."/>
            <person name="Jenkins J."/>
            <person name="Prochnik S."/>
            <person name="Shu S."/>
            <person name="Chapman J."/>
            <person name="Pitluck S."/>
            <person name="Schmutz J."/>
            <person name="Rokhsar D."/>
        </authorList>
    </citation>
    <scope>NUCLEOTIDE SEQUENCE</scope>
</reference>
<gene>
    <name evidence="2" type="ORF">CISIN_1g038507mg</name>
</gene>
<keyword evidence="3" id="KW-1185">Reference proteome</keyword>
<accession>A0A067G1M1</accession>
<evidence type="ECO:0000313" key="2">
    <source>
        <dbReference type="EMBL" id="KDO72255.1"/>
    </source>
</evidence>
<protein>
    <submittedName>
        <fullName evidence="2">Uncharacterized protein</fullName>
    </submittedName>
</protein>
<feature type="region of interest" description="Disordered" evidence="1">
    <location>
        <begin position="1"/>
        <end position="20"/>
    </location>
</feature>
<dbReference type="AlphaFoldDB" id="A0A067G1M1"/>
<organism evidence="2 3">
    <name type="scientific">Citrus sinensis</name>
    <name type="common">Sweet orange</name>
    <name type="synonym">Citrus aurantium var. sinensis</name>
    <dbReference type="NCBI Taxonomy" id="2711"/>
    <lineage>
        <taxon>Eukaryota</taxon>
        <taxon>Viridiplantae</taxon>
        <taxon>Streptophyta</taxon>
        <taxon>Embryophyta</taxon>
        <taxon>Tracheophyta</taxon>
        <taxon>Spermatophyta</taxon>
        <taxon>Magnoliopsida</taxon>
        <taxon>eudicotyledons</taxon>
        <taxon>Gunneridae</taxon>
        <taxon>Pentapetalae</taxon>
        <taxon>rosids</taxon>
        <taxon>malvids</taxon>
        <taxon>Sapindales</taxon>
        <taxon>Rutaceae</taxon>
        <taxon>Aurantioideae</taxon>
        <taxon>Citrus</taxon>
    </lineage>
</organism>
<sequence>MNGANGTETSPRKAHKEGMECRRHITENKQGHRLAAGICHRKLQDYQRCHARCCEYHLIPLNFETVLVLAACPCRYLTHGQQLLFFSTSYSQHHSQSVSTKNLIFGN</sequence>
<proteinExistence type="predicted"/>